<evidence type="ECO:0000313" key="4">
    <source>
        <dbReference type="EMBL" id="ABE38529.1"/>
    </source>
</evidence>
<evidence type="ECO:0000313" key="5">
    <source>
        <dbReference type="Proteomes" id="UP000001818"/>
    </source>
</evidence>
<feature type="binding site" evidence="2">
    <location>
        <position position="131"/>
    </location>
    <ligand>
        <name>substrate</name>
    </ligand>
</feature>
<dbReference type="EMBL" id="CP000283">
    <property type="protein sequence ID" value="ABE38529.1"/>
    <property type="molecule type" value="Genomic_DNA"/>
</dbReference>
<dbReference type="SUPFAM" id="SSF54637">
    <property type="entry name" value="Thioesterase/thiol ester dehydrase-isomerase"/>
    <property type="match status" value="1"/>
</dbReference>
<accession>Q13BL0</accession>
<dbReference type="HOGENOM" id="CLU_119426_0_1_5"/>
<feature type="domain" description="Fluoroacetyl-CoA-specific thioesterase-like" evidence="3">
    <location>
        <begin position="34"/>
        <end position="135"/>
    </location>
</feature>
<sequence>MTTTHALIVEIAEALMDARDVLTVGMSAERQITVTPEQTVQHFVPYMPAVFATPLMILEMEMASGEAVHPKLPDGWVTVGTGVDIRHLTPALVGHVVRTVSRVTAVEQRTVSFEVACYVGTRRVGDGRHIRGLIDVDAFTKRFKDWSGS</sequence>
<evidence type="ECO:0000256" key="2">
    <source>
        <dbReference type="PIRSR" id="PIRSR014972-2"/>
    </source>
</evidence>
<evidence type="ECO:0000256" key="1">
    <source>
        <dbReference type="PIRSR" id="PIRSR014972-1"/>
    </source>
</evidence>
<feature type="active site" evidence="1">
    <location>
        <position position="61"/>
    </location>
</feature>
<dbReference type="PIRSF" id="PIRSF014972">
    <property type="entry name" value="FlK"/>
    <property type="match status" value="1"/>
</dbReference>
<dbReference type="Proteomes" id="UP000001818">
    <property type="component" value="Chromosome"/>
</dbReference>
<reference evidence="4 5" key="1">
    <citation type="submission" date="2006-03" db="EMBL/GenBank/DDBJ databases">
        <title>Complete sequence of Rhodopseudomonas palustris BisB5.</title>
        <authorList>
            <consortium name="US DOE Joint Genome Institute"/>
            <person name="Copeland A."/>
            <person name="Lucas S."/>
            <person name="Lapidus A."/>
            <person name="Barry K."/>
            <person name="Detter J.C."/>
            <person name="Glavina del Rio T."/>
            <person name="Hammon N."/>
            <person name="Israni S."/>
            <person name="Dalin E."/>
            <person name="Tice H."/>
            <person name="Pitluck S."/>
            <person name="Chain P."/>
            <person name="Malfatti S."/>
            <person name="Shin M."/>
            <person name="Vergez L."/>
            <person name="Schmutz J."/>
            <person name="Larimer F."/>
            <person name="Land M."/>
            <person name="Hauser L."/>
            <person name="Pelletier D.A."/>
            <person name="Kyrpides N."/>
            <person name="Lykidis A."/>
            <person name="Oda Y."/>
            <person name="Harwood C.S."/>
            <person name="Richardson P."/>
        </authorList>
    </citation>
    <scope>NUCLEOTIDE SEQUENCE [LARGE SCALE GENOMIC DNA]</scope>
    <source>
        <strain evidence="4 5">BisB5</strain>
    </source>
</reference>
<protein>
    <submittedName>
        <fullName evidence="4">Thioesterase superfamily</fullName>
    </submittedName>
</protein>
<proteinExistence type="predicted"/>
<gene>
    <name evidence="4" type="ordered locus">RPD_1291</name>
</gene>
<dbReference type="Pfam" id="PF22636">
    <property type="entry name" value="FlK"/>
    <property type="match status" value="1"/>
</dbReference>
<dbReference type="eggNOG" id="COG5496">
    <property type="taxonomic scope" value="Bacteria"/>
</dbReference>
<dbReference type="InterPro" id="IPR025540">
    <property type="entry name" value="FlK"/>
</dbReference>
<feature type="binding site" evidence="2">
    <location>
        <position position="80"/>
    </location>
    <ligand>
        <name>substrate</name>
    </ligand>
</feature>
<dbReference type="KEGG" id="rpd:RPD_1291"/>
<organism evidence="4 5">
    <name type="scientific">Rhodopseudomonas palustris (strain BisB5)</name>
    <dbReference type="NCBI Taxonomy" id="316057"/>
    <lineage>
        <taxon>Bacteria</taxon>
        <taxon>Pseudomonadati</taxon>
        <taxon>Pseudomonadota</taxon>
        <taxon>Alphaproteobacteria</taxon>
        <taxon>Hyphomicrobiales</taxon>
        <taxon>Nitrobacteraceae</taxon>
        <taxon>Rhodopseudomonas</taxon>
    </lineage>
</organism>
<dbReference type="AlphaFoldDB" id="Q13BL0"/>
<feature type="active site" evidence="1">
    <location>
        <position position="87"/>
    </location>
</feature>
<dbReference type="InterPro" id="IPR029069">
    <property type="entry name" value="HotDog_dom_sf"/>
</dbReference>
<dbReference type="STRING" id="316057.RPD_1291"/>
<dbReference type="Gene3D" id="3.10.129.10">
    <property type="entry name" value="Hotdog Thioesterase"/>
    <property type="match status" value="1"/>
</dbReference>
<dbReference type="PANTHER" id="PTHR36934">
    <property type="entry name" value="BLR0278 PROTEIN"/>
    <property type="match status" value="1"/>
</dbReference>
<evidence type="ECO:0000259" key="3">
    <source>
        <dbReference type="Pfam" id="PF22636"/>
    </source>
</evidence>
<dbReference type="CDD" id="cd03440">
    <property type="entry name" value="hot_dog"/>
    <property type="match status" value="1"/>
</dbReference>
<feature type="binding site" evidence="2">
    <location>
        <position position="80"/>
    </location>
    <ligand>
        <name>CoA</name>
        <dbReference type="ChEBI" id="CHEBI:57287"/>
    </ligand>
</feature>
<name>Q13BL0_RHOPS</name>
<dbReference type="InterPro" id="IPR054485">
    <property type="entry name" value="FlK-like_dom"/>
</dbReference>
<dbReference type="PANTHER" id="PTHR36934:SF1">
    <property type="entry name" value="THIOESTERASE DOMAIN-CONTAINING PROTEIN"/>
    <property type="match status" value="1"/>
</dbReference>
<feature type="active site" evidence="1">
    <location>
        <position position="53"/>
    </location>
</feature>